<evidence type="ECO:0000313" key="12">
    <source>
        <dbReference type="Proteomes" id="UP001233172"/>
    </source>
</evidence>
<comment type="caution">
    <text evidence="11">The sequence shown here is derived from an EMBL/GenBank/DDBJ whole genome shotgun (WGS) entry which is preliminary data.</text>
</comment>
<feature type="domain" description="EGF-like" evidence="10">
    <location>
        <begin position="788"/>
        <end position="825"/>
    </location>
</feature>
<feature type="domain" description="Laminin G" evidence="9">
    <location>
        <begin position="607"/>
        <end position="785"/>
    </location>
</feature>
<feature type="non-terminal residue" evidence="11">
    <location>
        <position position="1027"/>
    </location>
</feature>
<evidence type="ECO:0000256" key="8">
    <source>
        <dbReference type="PROSITE-ProRule" id="PRU00076"/>
    </source>
</evidence>
<name>A0AAD8BHP6_BIOPF</name>
<gene>
    <name evidence="11" type="ORF">Bpfe_015684</name>
</gene>
<dbReference type="GO" id="GO:0016020">
    <property type="term" value="C:membrane"/>
    <property type="evidence" value="ECO:0007669"/>
    <property type="project" value="UniProtKB-SubCell"/>
</dbReference>
<keyword evidence="4" id="KW-0677">Repeat</keyword>
<dbReference type="Pfam" id="PF02210">
    <property type="entry name" value="Laminin_G_2"/>
    <property type="match status" value="5"/>
</dbReference>
<dbReference type="PROSITE" id="PS50026">
    <property type="entry name" value="EGF_3"/>
    <property type="match status" value="2"/>
</dbReference>
<feature type="domain" description="EGF-like" evidence="10">
    <location>
        <begin position="360"/>
        <end position="397"/>
    </location>
</feature>
<dbReference type="Gene3D" id="2.60.120.200">
    <property type="match status" value="5"/>
</dbReference>
<dbReference type="CDD" id="cd00110">
    <property type="entry name" value="LamG"/>
    <property type="match status" value="5"/>
</dbReference>
<keyword evidence="5" id="KW-1133">Transmembrane helix</keyword>
<keyword evidence="7" id="KW-1015">Disulfide bond</keyword>
<feature type="domain" description="Laminin G" evidence="9">
    <location>
        <begin position="400"/>
        <end position="599"/>
    </location>
</feature>
<dbReference type="Gene3D" id="2.10.25.10">
    <property type="entry name" value="Laminin"/>
    <property type="match status" value="2"/>
</dbReference>
<dbReference type="PANTHER" id="PTHR15036">
    <property type="entry name" value="PIKACHURIN-LIKE PROTEIN"/>
    <property type="match status" value="1"/>
</dbReference>
<sequence>MIMLDFRTKQPSSLLFYTGNAKDYITAGLIDGGVFLTVNLGSGQFEVNIRPADARFDDNRWHQLVIRRDAKELTRDKGVCYISVELDGMYRETGSTSGIYVRLSSNVLYVAGSPHTSTLAGSRVKTNFKGCLRKVRYHADSIRIDLTELARKEHGLLDVVGEVIFDKCQELVESQPVTFATPDAYLTVPTWDRSSMRGSLAFQFRTVEPGGLLMYSNGDRDSKDFFALELLDSHLYLIWDMGSGIQKIQVSKVAVSDGNPHDIYFEFYENKGYISVDGIKELFESKKYSDRFDLHGHLYVGGLDPEINVSSLPRELWAVMLGLNYIGCLQDLVVNGNQVDLMAAAKLQNKTSVMGYCRKMPPQCTSHPCNHQGKCIEGWNRFTCDCRATGYTGSVCQTADLTLRFDGTQYLKVTLATESITQAEDISLRFRSMHPSGLLFFTTGKNEDGMELYLDSGTLVLSIRVEGGIKTLTAGHTLNDDRWHTVFIKRRVHTVELTIDQERPVTDKIPGNTFSLATSRIYVGHVTPAVPNADLPSQAKDIALRSVEAGHMVQNDEGTSGRHSGFIGSMQSFIFNGNHLFQMAQSGSKDSIEISARFSSDEQVVREPVTFKSEDAFAILPRLQVHEKFSISFQFKTTESDGLIFYNDGTGQDFFAMELSQGYMYYVYNMGEGPEKIKANVNQPLNDNKWHEVRLLRTETTKQLLRVDDNTPTIDDLTGAKNNKFDLSGPFHVGGVHKVKFPSLPKLISSQHGFVGCLGSLDLNGYLPNLLQQASYIHEGVGDGCRGPVTKCVNDSCANQGRCVQQWTSYRCDCDMTSYTGPMCKEESVSYKFGPGPGLMTFTHPEGQQPSTNFETLAFGFQTFQDNAILLRVDSQNFIGDYIQLELDKGYVFLIYNMGTIDHPLGNFYQKVNDGRYHVVRFTRHGPNATLQIDLEMPQVKNPTGQQSHTFNNQAYIRIGGKKESNGSITRHFEGIISGLVLNGVHIFELAKQHDPKVKLEGNIALNIQAQPSKVLDSEDEMQSTQG</sequence>
<comment type="caution">
    <text evidence="8">Lacks conserved residue(s) required for the propagation of feature annotation.</text>
</comment>
<reference evidence="11" key="2">
    <citation type="submission" date="2023-04" db="EMBL/GenBank/DDBJ databases">
        <authorList>
            <person name="Bu L."/>
            <person name="Lu L."/>
            <person name="Laidemitt M.R."/>
            <person name="Zhang S.M."/>
            <person name="Mutuku M."/>
            <person name="Mkoji G."/>
            <person name="Steinauer M."/>
            <person name="Loker E.S."/>
        </authorList>
    </citation>
    <scope>NUCLEOTIDE SEQUENCE</scope>
    <source>
        <strain evidence="11">KasaAsao</strain>
        <tissue evidence="11">Whole Snail</tissue>
    </source>
</reference>
<evidence type="ECO:0000256" key="7">
    <source>
        <dbReference type="ARBA" id="ARBA00023157"/>
    </source>
</evidence>
<keyword evidence="2 8" id="KW-0245">EGF-like domain</keyword>
<feature type="domain" description="Laminin G" evidence="9">
    <location>
        <begin position="829"/>
        <end position="1005"/>
    </location>
</feature>
<protein>
    <submittedName>
        <fullName evidence="11">Neurexin-3b-like isoform X7</fullName>
    </submittedName>
</protein>
<dbReference type="PANTHER" id="PTHR15036:SF89">
    <property type="entry name" value="NEUREXIN 1, ISOFORM F"/>
    <property type="match status" value="1"/>
</dbReference>
<dbReference type="AlphaFoldDB" id="A0AAD8BHP6"/>
<dbReference type="CDD" id="cd00054">
    <property type="entry name" value="EGF_CA"/>
    <property type="match status" value="2"/>
</dbReference>
<dbReference type="InterPro" id="IPR013320">
    <property type="entry name" value="ConA-like_dom_sf"/>
</dbReference>
<dbReference type="Pfam" id="PF00008">
    <property type="entry name" value="EGF"/>
    <property type="match status" value="1"/>
</dbReference>
<comment type="subcellular location">
    <subcellularLocation>
        <location evidence="1">Membrane</location>
        <topology evidence="1">Single-pass type I membrane protein</topology>
    </subcellularLocation>
</comment>
<dbReference type="FunFam" id="2.10.25.10:FF:000015">
    <property type="entry name" value="neurexin-1 isoform X1"/>
    <property type="match status" value="1"/>
</dbReference>
<dbReference type="SUPFAM" id="SSF49899">
    <property type="entry name" value="Concanavalin A-like lectins/glucanases"/>
    <property type="match status" value="5"/>
</dbReference>
<keyword evidence="6" id="KW-0472">Membrane</keyword>
<dbReference type="SMART" id="SM00282">
    <property type="entry name" value="LamG"/>
    <property type="match status" value="5"/>
</dbReference>
<evidence type="ECO:0000313" key="11">
    <source>
        <dbReference type="EMBL" id="KAK0054838.1"/>
    </source>
</evidence>
<dbReference type="InterPro" id="IPR001791">
    <property type="entry name" value="Laminin_G"/>
</dbReference>
<dbReference type="EMBL" id="JASAOG010000074">
    <property type="protein sequence ID" value="KAK0054838.1"/>
    <property type="molecule type" value="Genomic_DNA"/>
</dbReference>
<proteinExistence type="predicted"/>
<dbReference type="SMART" id="SM00181">
    <property type="entry name" value="EGF"/>
    <property type="match status" value="2"/>
</dbReference>
<organism evidence="11 12">
    <name type="scientific">Biomphalaria pfeifferi</name>
    <name type="common">Bloodfluke planorb</name>
    <name type="synonym">Freshwater snail</name>
    <dbReference type="NCBI Taxonomy" id="112525"/>
    <lineage>
        <taxon>Eukaryota</taxon>
        <taxon>Metazoa</taxon>
        <taxon>Spiralia</taxon>
        <taxon>Lophotrochozoa</taxon>
        <taxon>Mollusca</taxon>
        <taxon>Gastropoda</taxon>
        <taxon>Heterobranchia</taxon>
        <taxon>Euthyneura</taxon>
        <taxon>Panpulmonata</taxon>
        <taxon>Hygrophila</taxon>
        <taxon>Lymnaeoidea</taxon>
        <taxon>Planorbidae</taxon>
        <taxon>Biomphalaria</taxon>
    </lineage>
</organism>
<feature type="domain" description="Laminin G" evidence="9">
    <location>
        <begin position="175"/>
        <end position="357"/>
    </location>
</feature>
<dbReference type="FunFam" id="2.10.25.10:FF:000029">
    <property type="entry name" value="neurexin-1 isoform X1"/>
    <property type="match status" value="1"/>
</dbReference>
<dbReference type="InterPro" id="IPR050372">
    <property type="entry name" value="Neurexin-related_CASP"/>
</dbReference>
<evidence type="ECO:0000256" key="6">
    <source>
        <dbReference type="ARBA" id="ARBA00023136"/>
    </source>
</evidence>
<evidence type="ECO:0000259" key="10">
    <source>
        <dbReference type="PROSITE" id="PS50026"/>
    </source>
</evidence>
<keyword evidence="12" id="KW-1185">Reference proteome</keyword>
<dbReference type="PROSITE" id="PS50025">
    <property type="entry name" value="LAM_G_DOMAIN"/>
    <property type="match status" value="5"/>
</dbReference>
<evidence type="ECO:0000256" key="4">
    <source>
        <dbReference type="ARBA" id="ARBA00022737"/>
    </source>
</evidence>
<accession>A0AAD8BHP6</accession>
<dbReference type="InterPro" id="IPR000742">
    <property type="entry name" value="EGF"/>
</dbReference>
<feature type="domain" description="Laminin G" evidence="9">
    <location>
        <begin position="1"/>
        <end position="168"/>
    </location>
</feature>
<reference evidence="11" key="1">
    <citation type="journal article" date="2023" name="PLoS Negl. Trop. Dis.">
        <title>A genome sequence for Biomphalaria pfeifferi, the major vector snail for the human-infecting parasite Schistosoma mansoni.</title>
        <authorList>
            <person name="Bu L."/>
            <person name="Lu L."/>
            <person name="Laidemitt M.R."/>
            <person name="Zhang S.M."/>
            <person name="Mutuku M."/>
            <person name="Mkoji G."/>
            <person name="Steinauer M."/>
            <person name="Loker E.S."/>
        </authorList>
    </citation>
    <scope>NUCLEOTIDE SEQUENCE</scope>
    <source>
        <strain evidence="11">KasaAsao</strain>
    </source>
</reference>
<evidence type="ECO:0000256" key="3">
    <source>
        <dbReference type="ARBA" id="ARBA00022692"/>
    </source>
</evidence>
<evidence type="ECO:0000259" key="9">
    <source>
        <dbReference type="PROSITE" id="PS50025"/>
    </source>
</evidence>
<evidence type="ECO:0000256" key="5">
    <source>
        <dbReference type="ARBA" id="ARBA00022989"/>
    </source>
</evidence>
<dbReference type="Proteomes" id="UP001233172">
    <property type="component" value="Unassembled WGS sequence"/>
</dbReference>
<keyword evidence="3" id="KW-0812">Transmembrane</keyword>
<evidence type="ECO:0000256" key="2">
    <source>
        <dbReference type="ARBA" id="ARBA00022536"/>
    </source>
</evidence>
<evidence type="ECO:0000256" key="1">
    <source>
        <dbReference type="ARBA" id="ARBA00004479"/>
    </source>
</evidence>